<feature type="region of interest" description="Disordered" evidence="1">
    <location>
        <begin position="178"/>
        <end position="219"/>
    </location>
</feature>
<evidence type="ECO:0000313" key="3">
    <source>
        <dbReference type="Proteomes" id="UP001627154"/>
    </source>
</evidence>
<comment type="caution">
    <text evidence="2">The sequence shown here is derived from an EMBL/GenBank/DDBJ whole genome shotgun (WGS) entry which is preliminary data.</text>
</comment>
<dbReference type="Proteomes" id="UP001627154">
    <property type="component" value="Unassembled WGS sequence"/>
</dbReference>
<dbReference type="EMBL" id="JBJJXI010000059">
    <property type="protein sequence ID" value="KAL3398370.1"/>
    <property type="molecule type" value="Genomic_DNA"/>
</dbReference>
<dbReference type="AlphaFoldDB" id="A0ABD2WZX0"/>
<sequence>MRNSTVLPYSNSHLTDSCEVLLTGISASVDLPRNVVLKKLLSAMGLDDFERFIASSRDWSPKKRVPDATEDFKAIVFRCSSHSNHDFIIMSAPKLASIHSETIFGSGGDHRLFLRALWLREVYSLFSRANTAAHGIRFSRPIVRNLIVHRCETVQSPLMPIATVNELELFIAKNQTLNKKQNQQQSQKQGQNQSQNQRQRQKQGQNPNQNQNQIQKFNQ</sequence>
<evidence type="ECO:0000256" key="1">
    <source>
        <dbReference type="SAM" id="MobiDB-lite"/>
    </source>
</evidence>
<gene>
    <name evidence="2" type="ORF">TKK_007541</name>
</gene>
<reference evidence="2 3" key="1">
    <citation type="journal article" date="2024" name="bioRxiv">
        <title>A reference genome for Trichogramma kaykai: A tiny desert-dwelling parasitoid wasp with competing sex-ratio distorters.</title>
        <authorList>
            <person name="Culotta J."/>
            <person name="Lindsey A.R."/>
        </authorList>
    </citation>
    <scope>NUCLEOTIDE SEQUENCE [LARGE SCALE GENOMIC DNA]</scope>
    <source>
        <strain evidence="2 3">KSX58</strain>
    </source>
</reference>
<protein>
    <submittedName>
        <fullName evidence="2">Uncharacterized protein</fullName>
    </submittedName>
</protein>
<keyword evidence="3" id="KW-1185">Reference proteome</keyword>
<accession>A0ABD2WZX0</accession>
<name>A0ABD2WZX0_9HYME</name>
<organism evidence="2 3">
    <name type="scientific">Trichogramma kaykai</name>
    <dbReference type="NCBI Taxonomy" id="54128"/>
    <lineage>
        <taxon>Eukaryota</taxon>
        <taxon>Metazoa</taxon>
        <taxon>Ecdysozoa</taxon>
        <taxon>Arthropoda</taxon>
        <taxon>Hexapoda</taxon>
        <taxon>Insecta</taxon>
        <taxon>Pterygota</taxon>
        <taxon>Neoptera</taxon>
        <taxon>Endopterygota</taxon>
        <taxon>Hymenoptera</taxon>
        <taxon>Apocrita</taxon>
        <taxon>Proctotrupomorpha</taxon>
        <taxon>Chalcidoidea</taxon>
        <taxon>Trichogrammatidae</taxon>
        <taxon>Trichogramma</taxon>
    </lineage>
</organism>
<evidence type="ECO:0000313" key="2">
    <source>
        <dbReference type="EMBL" id="KAL3398370.1"/>
    </source>
</evidence>
<proteinExistence type="predicted"/>